<keyword evidence="1" id="KW-0175">Coiled coil</keyword>
<proteinExistence type="predicted"/>
<evidence type="ECO:0000256" key="1">
    <source>
        <dbReference type="SAM" id="Coils"/>
    </source>
</evidence>
<organism evidence="2 3">
    <name type="scientific">Capsella rubella</name>
    <dbReference type="NCBI Taxonomy" id="81985"/>
    <lineage>
        <taxon>Eukaryota</taxon>
        <taxon>Viridiplantae</taxon>
        <taxon>Streptophyta</taxon>
        <taxon>Embryophyta</taxon>
        <taxon>Tracheophyta</taxon>
        <taxon>Spermatophyta</taxon>
        <taxon>Magnoliopsida</taxon>
        <taxon>eudicotyledons</taxon>
        <taxon>Gunneridae</taxon>
        <taxon>Pentapetalae</taxon>
        <taxon>rosids</taxon>
        <taxon>malvids</taxon>
        <taxon>Brassicales</taxon>
        <taxon>Brassicaceae</taxon>
        <taxon>Camelineae</taxon>
        <taxon>Capsella</taxon>
    </lineage>
</organism>
<dbReference type="OrthoDB" id="1111334at2759"/>
<accession>R0HTQ6</accession>
<dbReference type="Proteomes" id="UP000029121">
    <property type="component" value="Unassembled WGS sequence"/>
</dbReference>
<feature type="coiled-coil region" evidence="1">
    <location>
        <begin position="171"/>
        <end position="226"/>
    </location>
</feature>
<evidence type="ECO:0000313" key="3">
    <source>
        <dbReference type="Proteomes" id="UP000029121"/>
    </source>
</evidence>
<dbReference type="AlphaFoldDB" id="R0HTQ6"/>
<gene>
    <name evidence="2" type="ORF">CARUB_v10025027mg</name>
</gene>
<protein>
    <submittedName>
        <fullName evidence="2">Uncharacterized protein</fullName>
    </submittedName>
</protein>
<dbReference type="STRING" id="81985.R0HTQ6"/>
<sequence length="272" mass="32355">MDDHDPDQGINEISTVVVIDNDNKSRKQNLEAEKRLKKVEQDYLHTSQKYTEIRSQSWGIYDEKRRAVNSSRLAADYIDRCNNLVEQLQKALDKLPKGETAEETIDHSQQFSLLHQKAQFQELDYEGKREFREFSRELNCIRKKMPRSDSRKAGRDLLKDVCNPTSQDSLKNSLELELKVLKKLTRKLQKDWEEELQIKQYAKNIYKDFKQKVKHLEKKKEHLSGQWDKEKNIMLETKKTHDTKTHDRKTHDRKIGTYPEAYYIMMVNDNVP</sequence>
<name>R0HTQ6_9BRAS</name>
<reference evidence="3" key="1">
    <citation type="journal article" date="2013" name="Nat. Genet.">
        <title>The Capsella rubella genome and the genomic consequences of rapid mating system evolution.</title>
        <authorList>
            <person name="Slotte T."/>
            <person name="Hazzouri K.M."/>
            <person name="Agren J.A."/>
            <person name="Koenig D."/>
            <person name="Maumus F."/>
            <person name="Guo Y.L."/>
            <person name="Steige K."/>
            <person name="Platts A.E."/>
            <person name="Escobar J.S."/>
            <person name="Newman L.K."/>
            <person name="Wang W."/>
            <person name="Mandakova T."/>
            <person name="Vello E."/>
            <person name="Smith L.M."/>
            <person name="Henz S.R."/>
            <person name="Steffen J."/>
            <person name="Takuno S."/>
            <person name="Brandvain Y."/>
            <person name="Coop G."/>
            <person name="Andolfatto P."/>
            <person name="Hu T.T."/>
            <person name="Blanchette M."/>
            <person name="Clark R.M."/>
            <person name="Quesneville H."/>
            <person name="Nordborg M."/>
            <person name="Gaut B.S."/>
            <person name="Lysak M.A."/>
            <person name="Jenkins J."/>
            <person name="Grimwood J."/>
            <person name="Chapman J."/>
            <person name="Prochnik S."/>
            <person name="Shu S."/>
            <person name="Rokhsar D."/>
            <person name="Schmutz J."/>
            <person name="Weigel D."/>
            <person name="Wright S.I."/>
        </authorList>
    </citation>
    <scope>NUCLEOTIDE SEQUENCE [LARGE SCALE GENOMIC DNA]</scope>
    <source>
        <strain evidence="3">cv. Monte Gargano</strain>
    </source>
</reference>
<evidence type="ECO:0000313" key="2">
    <source>
        <dbReference type="EMBL" id="EOA28795.1"/>
    </source>
</evidence>
<keyword evidence="3" id="KW-1185">Reference proteome</keyword>
<dbReference type="EMBL" id="KB870808">
    <property type="protein sequence ID" value="EOA28795.1"/>
    <property type="molecule type" value="Genomic_DNA"/>
</dbReference>
<dbReference type="KEGG" id="crb:17889341"/>
<dbReference type="eggNOG" id="ENOG502R1HJ">
    <property type="taxonomic scope" value="Eukaryota"/>
</dbReference>